<dbReference type="Gene3D" id="3.40.1500.10">
    <property type="entry name" value="Coproporphyrinogen III oxidase, aerobic"/>
    <property type="match status" value="1"/>
</dbReference>
<dbReference type="OrthoDB" id="9777553at2"/>
<evidence type="ECO:0000256" key="6">
    <source>
        <dbReference type="ARBA" id="ARBA00023133"/>
    </source>
</evidence>
<proteinExistence type="inferred from homology"/>
<comment type="similarity">
    <text evidence="2">Belongs to the aerobic coproporphyrinogen-III oxidase family.</text>
</comment>
<dbReference type="SUPFAM" id="SSF102886">
    <property type="entry name" value="Coproporphyrinogen III oxidase"/>
    <property type="match status" value="1"/>
</dbReference>
<evidence type="ECO:0000256" key="2">
    <source>
        <dbReference type="ARBA" id="ARBA00010644"/>
    </source>
</evidence>
<organism evidence="8 9">
    <name type="scientific">Flagellimonas flava</name>
    <dbReference type="NCBI Taxonomy" id="570519"/>
    <lineage>
        <taxon>Bacteria</taxon>
        <taxon>Pseudomonadati</taxon>
        <taxon>Bacteroidota</taxon>
        <taxon>Flavobacteriia</taxon>
        <taxon>Flavobacteriales</taxon>
        <taxon>Flavobacteriaceae</taxon>
        <taxon>Flagellimonas</taxon>
    </lineage>
</organism>
<evidence type="ECO:0000256" key="1">
    <source>
        <dbReference type="ARBA" id="ARBA00005168"/>
    </source>
</evidence>
<evidence type="ECO:0000313" key="9">
    <source>
        <dbReference type="Proteomes" id="UP000184532"/>
    </source>
</evidence>
<dbReference type="PIRSF" id="PIRSF000166">
    <property type="entry name" value="Coproporphyri_ox"/>
    <property type="match status" value="1"/>
</dbReference>
<evidence type="ECO:0000256" key="3">
    <source>
        <dbReference type="ARBA" id="ARBA00011738"/>
    </source>
</evidence>
<evidence type="ECO:0000313" key="8">
    <source>
        <dbReference type="EMBL" id="SHG78050.1"/>
    </source>
</evidence>
<evidence type="ECO:0000256" key="5">
    <source>
        <dbReference type="ARBA" id="ARBA00023002"/>
    </source>
</evidence>
<dbReference type="PANTHER" id="PTHR10755:SF0">
    <property type="entry name" value="OXYGEN-DEPENDENT COPROPORPHYRINOGEN-III OXIDASE, MITOCHONDRIAL"/>
    <property type="match status" value="1"/>
</dbReference>
<evidence type="ECO:0000256" key="4">
    <source>
        <dbReference type="ARBA" id="ARBA00012869"/>
    </source>
</evidence>
<dbReference type="GO" id="GO:0004109">
    <property type="term" value="F:coproporphyrinogen oxidase activity"/>
    <property type="evidence" value="ECO:0007669"/>
    <property type="project" value="UniProtKB-EC"/>
</dbReference>
<comment type="pathway">
    <text evidence="1">Porphyrin-containing compound metabolism; protoporphyrin-IX biosynthesis; protoporphyrinogen-IX from coproporphyrinogen-III (O2 route): step 1/1.</text>
</comment>
<protein>
    <recommendedName>
        <fullName evidence="4">coproporphyrinogen oxidase</fullName>
        <ecNumber evidence="4">1.3.3.3</ecNumber>
    </recommendedName>
</protein>
<sequence length="300" mass="35029">MKDKFYTYIQKLQDTITSKLEEVDGKAKFQQDLWERPEGGGGRTRVIENGQVFEKGGVNISAVHGALPQSMQQYFGVKDADFFACGLSLVIHPKNPMVPTVHANWRYFEMYDKDGAIVDQWFGGGQDLTPYFLFEEDAIHFHAICKKACDAHNPNFYPHYKKRCDEYFWNAHRNEARGVGGLFFDYCKATEEISMQNWYSFVTEVGDSFLEAYVPIVEKRKKLEYNQKHRDWQEIRRGRYVEFNLVHDKGTLFGLRTNGRIESILMSLPPHVQWKYDHHPAPGSEEEELIEVLQNPKEWV</sequence>
<keyword evidence="9" id="KW-1185">Reference proteome</keyword>
<dbReference type="RefSeq" id="WP_073180023.1">
    <property type="nucleotide sequence ID" value="NZ_FQWL01000003.1"/>
</dbReference>
<evidence type="ECO:0000256" key="7">
    <source>
        <dbReference type="ARBA" id="ARBA00023244"/>
    </source>
</evidence>
<dbReference type="EC" id="1.3.3.3" evidence="4"/>
<keyword evidence="5" id="KW-0560">Oxidoreductase</keyword>
<keyword evidence="6" id="KW-0350">Heme biosynthesis</keyword>
<dbReference type="Proteomes" id="UP000184532">
    <property type="component" value="Unassembled WGS sequence"/>
</dbReference>
<dbReference type="GO" id="GO:0005737">
    <property type="term" value="C:cytoplasm"/>
    <property type="evidence" value="ECO:0007669"/>
    <property type="project" value="TreeGrafter"/>
</dbReference>
<dbReference type="PRINTS" id="PR00073">
    <property type="entry name" value="COPRGNOXDASE"/>
</dbReference>
<dbReference type="InterPro" id="IPR001260">
    <property type="entry name" value="Coprogen_oxidase_aer"/>
</dbReference>
<dbReference type="PANTHER" id="PTHR10755">
    <property type="entry name" value="COPROPORPHYRINOGEN III OXIDASE, MITOCHONDRIAL"/>
    <property type="match status" value="1"/>
</dbReference>
<keyword evidence="7" id="KW-0627">Porphyrin biosynthesis</keyword>
<name>A0A1M5MKZ4_9FLAO</name>
<dbReference type="GO" id="GO:0006782">
    <property type="term" value="P:protoporphyrinogen IX biosynthetic process"/>
    <property type="evidence" value="ECO:0007669"/>
    <property type="project" value="TreeGrafter"/>
</dbReference>
<dbReference type="InterPro" id="IPR036406">
    <property type="entry name" value="Coprogen_oxidase_aer_sf"/>
</dbReference>
<comment type="subunit">
    <text evidence="3">Homodimer.</text>
</comment>
<accession>A0A1M5MKZ4</accession>
<dbReference type="EMBL" id="FQWL01000003">
    <property type="protein sequence ID" value="SHG78050.1"/>
    <property type="molecule type" value="Genomic_DNA"/>
</dbReference>
<dbReference type="NCBIfam" id="NF003727">
    <property type="entry name" value="PRK05330.1"/>
    <property type="match status" value="1"/>
</dbReference>
<gene>
    <name evidence="8" type="ORF">SAMN04488116_2510</name>
</gene>
<reference evidence="9" key="1">
    <citation type="submission" date="2016-11" db="EMBL/GenBank/DDBJ databases">
        <authorList>
            <person name="Varghese N."/>
            <person name="Submissions S."/>
        </authorList>
    </citation>
    <scope>NUCLEOTIDE SEQUENCE [LARGE SCALE GENOMIC DNA]</scope>
    <source>
        <strain evidence="9">DSM 22638</strain>
    </source>
</reference>
<dbReference type="Pfam" id="PF01218">
    <property type="entry name" value="Coprogen_oxidas"/>
    <property type="match status" value="1"/>
</dbReference>
<dbReference type="STRING" id="570519.SAMN04488116_2510"/>
<dbReference type="AlphaFoldDB" id="A0A1M5MKZ4"/>